<evidence type="ECO:0000313" key="2">
    <source>
        <dbReference type="EMBL" id="NVO26115.1"/>
    </source>
</evidence>
<feature type="chain" id="PRO_5046876318" evidence="1">
    <location>
        <begin position="23"/>
        <end position="500"/>
    </location>
</feature>
<name>A0ABX2P9I6_9RHOB</name>
<dbReference type="Proteomes" id="UP000523601">
    <property type="component" value="Unassembled WGS sequence"/>
</dbReference>
<accession>A0ABX2P9I6</accession>
<dbReference type="EMBL" id="JABCJD010000001">
    <property type="protein sequence ID" value="NVO26115.1"/>
    <property type="molecule type" value="Genomic_DNA"/>
</dbReference>
<organism evidence="2 3">
    <name type="scientific">Donghicola mangrovi</name>
    <dbReference type="NCBI Taxonomy" id="2729614"/>
    <lineage>
        <taxon>Bacteria</taxon>
        <taxon>Pseudomonadati</taxon>
        <taxon>Pseudomonadota</taxon>
        <taxon>Alphaproteobacteria</taxon>
        <taxon>Rhodobacterales</taxon>
        <taxon>Roseobacteraceae</taxon>
        <taxon>Donghicola</taxon>
    </lineage>
</organism>
<dbReference type="InterPro" id="IPR018666">
    <property type="entry name" value="DUF2125"/>
</dbReference>
<evidence type="ECO:0000256" key="1">
    <source>
        <dbReference type="SAM" id="SignalP"/>
    </source>
</evidence>
<keyword evidence="1" id="KW-0732">Signal</keyword>
<sequence length="500" mass="52840">MTNRIVLGASVAWGALATAAAADVTPQQVWDNWVQTLTANNSEYTTASETMDGKALTITDLKITQAHDSGSAVFTIPQIVLTGNADGTVSVATSPEYDGQVTFTEEGKTTDMDLYIRQVGADMLISGSPEHLSTAYTSDAVSVGLDELKLDGKAIQDAVVDLTMNGLKGETIEQEGARDSSYSMQNMTLDVSMVDPESKDSVKVDALFNGIELATELRGDEAAMGDFHAMAMAGATAKFNMSSADSRMNVTGQSEKNPFAVALTAGASTVTSDVSKDGLAYSNSNQNLHATIETAAFPAPIELDMAEQSSNLTAPILPGEAPAPVAAGVALRDFTMSDQLWDIFDPAKVLPRIPATIALGLEGDAILKAPLFDPSKADEIAQMFETGNPPATLDNLRLTELQITAAGATITGKGQMKFDNADLQTFNGFPRPEGEVSLRAVGLNSLLDNLSKMGILPPEQLMGPRMMLSMFTVVESEDTLTSKIEIKGGGQILANGQRIR</sequence>
<reference evidence="2 3" key="1">
    <citation type="submission" date="2020-04" db="EMBL/GenBank/DDBJ databases">
        <title>Donghicola sp., a member of the Rhodobacteraceae family isolated from mangrove forest in Thailand.</title>
        <authorList>
            <person name="Charoenyingcharoen P."/>
            <person name="Yukphan P."/>
        </authorList>
    </citation>
    <scope>NUCLEOTIDE SEQUENCE [LARGE SCALE GENOMIC DNA]</scope>
    <source>
        <strain evidence="2 3">C2-DW-16</strain>
    </source>
</reference>
<dbReference type="RefSeq" id="WP_176852522.1">
    <property type="nucleotide sequence ID" value="NZ_JABCJD010000001.1"/>
</dbReference>
<keyword evidence="3" id="KW-1185">Reference proteome</keyword>
<feature type="signal peptide" evidence="1">
    <location>
        <begin position="1"/>
        <end position="22"/>
    </location>
</feature>
<dbReference type="Pfam" id="PF09898">
    <property type="entry name" value="DUF2125"/>
    <property type="match status" value="1"/>
</dbReference>
<evidence type="ECO:0000313" key="3">
    <source>
        <dbReference type="Proteomes" id="UP000523601"/>
    </source>
</evidence>
<protein>
    <submittedName>
        <fullName evidence="2">DUF2125 domain-containing protein</fullName>
    </submittedName>
</protein>
<proteinExistence type="predicted"/>
<gene>
    <name evidence="2" type="ORF">HJ526_01665</name>
</gene>
<comment type="caution">
    <text evidence="2">The sequence shown here is derived from an EMBL/GenBank/DDBJ whole genome shotgun (WGS) entry which is preliminary data.</text>
</comment>